<feature type="chain" id="PRO_5038769876" evidence="4">
    <location>
        <begin position="25"/>
        <end position="412"/>
    </location>
</feature>
<dbReference type="AlphaFoldDB" id="A0A0U9H2P8"/>
<comment type="similarity">
    <text evidence="1">Belongs to the bacterial solute-binding protein 1 family.</text>
</comment>
<proteinExistence type="inferred from homology"/>
<dbReference type="Proteomes" id="UP000052946">
    <property type="component" value="Unassembled WGS sequence"/>
</dbReference>
<name>A0A0U9H2P8_9BACI</name>
<dbReference type="CDD" id="cd14747">
    <property type="entry name" value="PBP2_MalE"/>
    <property type="match status" value="1"/>
</dbReference>
<gene>
    <name evidence="5" type="ORF">OPHB3_0843</name>
</gene>
<feature type="signal peptide" evidence="4">
    <location>
        <begin position="1"/>
        <end position="24"/>
    </location>
</feature>
<dbReference type="Gene3D" id="3.40.190.10">
    <property type="entry name" value="Periplasmic binding protein-like II"/>
    <property type="match status" value="2"/>
</dbReference>
<dbReference type="GO" id="GO:0042956">
    <property type="term" value="P:maltodextrin transmembrane transport"/>
    <property type="evidence" value="ECO:0007669"/>
    <property type="project" value="TreeGrafter"/>
</dbReference>
<keyword evidence="3 4" id="KW-0732">Signal</keyword>
<organism evidence="5 6">
    <name type="scientific">Oceanobacillus picturae</name>
    <dbReference type="NCBI Taxonomy" id="171693"/>
    <lineage>
        <taxon>Bacteria</taxon>
        <taxon>Bacillati</taxon>
        <taxon>Bacillota</taxon>
        <taxon>Bacilli</taxon>
        <taxon>Bacillales</taxon>
        <taxon>Bacillaceae</taxon>
        <taxon>Oceanobacillus</taxon>
    </lineage>
</organism>
<dbReference type="GO" id="GO:0015768">
    <property type="term" value="P:maltose transport"/>
    <property type="evidence" value="ECO:0007669"/>
    <property type="project" value="TreeGrafter"/>
</dbReference>
<keyword evidence="2" id="KW-0813">Transport</keyword>
<dbReference type="PANTHER" id="PTHR30061:SF50">
    <property type="entry name" value="MALTOSE_MALTODEXTRIN-BINDING PERIPLASMIC PROTEIN"/>
    <property type="match status" value="1"/>
</dbReference>
<comment type="caution">
    <text evidence="5">The sequence shown here is derived from an EMBL/GenBank/DDBJ whole genome shotgun (WGS) entry which is preliminary data.</text>
</comment>
<dbReference type="RefSeq" id="WP_058949506.1">
    <property type="nucleotide sequence ID" value="NZ_BBXV01000011.1"/>
</dbReference>
<dbReference type="InterPro" id="IPR006059">
    <property type="entry name" value="SBP"/>
</dbReference>
<sequence>MKNNKYAWLSAILLSVVLVLGACSSDDESSSGSSSDSDTISVWTMTSGLEEFVTEYEDESGVTVEVQAIPWDNAHDKLLTAVASGNGPDVLQIGTTWVAEFAEAGTFLDISDKIDDYDNLAADNFYESAVETTKYEDTTIGIPWYVDTRALFYRTDLLEEVGYPEGPQTWDDMVDASRQLADRGDGQYAIDLPATDPQFPFLLAWEHGWNYDMDKGSASFDDPGFKEAIELHNLFYSEELSQTGEGKEFFQAFEDGSKPMFFSGPWDIKTITERAPEIEGQWDVKVMPKAENNNSMMGGAHLAVFNNSEKVDQALDFINWMADPETQVKWYEEFSELPANLTAWEDPALTENDMVATFGEQLKSTQPLPLIPEYERLGQEILNMLEQINRGGADIDEALEDYKAEAARVLGE</sequence>
<dbReference type="GO" id="GO:1901982">
    <property type="term" value="F:maltose binding"/>
    <property type="evidence" value="ECO:0007669"/>
    <property type="project" value="TreeGrafter"/>
</dbReference>
<protein>
    <submittedName>
        <fullName evidence="5">Cyclodextrin-binding protein</fullName>
    </submittedName>
</protein>
<reference evidence="6" key="1">
    <citation type="submission" date="2015-07" db="EMBL/GenBank/DDBJ databases">
        <title>Draft Genome Sequence of Oceanobacillus picturae Heshi-B3 that Was Isolated from Fermented Rice Bran with Aging Salted Mackerel, Which Was Named Heshiko as Traditional Fermented Seafood in Japan.</title>
        <authorList>
            <person name="Akuzawa S."/>
            <person name="Nakagawa J."/>
            <person name="Kanekatsu T."/>
            <person name="Kanesaki Y."/>
            <person name="Suzuki T."/>
        </authorList>
    </citation>
    <scope>NUCLEOTIDE SEQUENCE [LARGE SCALE GENOMIC DNA]</scope>
    <source>
        <strain evidence="6">Heshi-B3</strain>
    </source>
</reference>
<dbReference type="PROSITE" id="PS51257">
    <property type="entry name" value="PROKAR_LIPOPROTEIN"/>
    <property type="match status" value="1"/>
</dbReference>
<dbReference type="EMBL" id="BBXV01000011">
    <property type="protein sequence ID" value="GAQ16919.1"/>
    <property type="molecule type" value="Genomic_DNA"/>
</dbReference>
<dbReference type="PANTHER" id="PTHR30061">
    <property type="entry name" value="MALTOSE-BINDING PERIPLASMIC PROTEIN"/>
    <property type="match status" value="1"/>
</dbReference>
<dbReference type="OrthoDB" id="9768630at2"/>
<dbReference type="GO" id="GO:0055052">
    <property type="term" value="C:ATP-binding cassette (ABC) transporter complex, substrate-binding subunit-containing"/>
    <property type="evidence" value="ECO:0007669"/>
    <property type="project" value="TreeGrafter"/>
</dbReference>
<reference evidence="5 6" key="2">
    <citation type="journal article" date="2016" name="Genome Announc.">
        <title>Draft Genome Sequence of Oceanobacillus picturae Heshi-B3, Isolated from Fermented Rice Bran in a Traditional Japanese Seafood Dish.</title>
        <authorList>
            <person name="Akuzawa S."/>
            <person name="Nagaoka J."/>
            <person name="Kanekatsu M."/>
            <person name="Kanesaki Y."/>
            <person name="Suzuki T."/>
        </authorList>
    </citation>
    <scope>NUCLEOTIDE SEQUENCE [LARGE SCALE GENOMIC DNA]</scope>
    <source>
        <strain evidence="5 6">Heshi-B3</strain>
    </source>
</reference>
<evidence type="ECO:0000256" key="4">
    <source>
        <dbReference type="SAM" id="SignalP"/>
    </source>
</evidence>
<evidence type="ECO:0000313" key="6">
    <source>
        <dbReference type="Proteomes" id="UP000052946"/>
    </source>
</evidence>
<accession>A0A0U9H2P8</accession>
<evidence type="ECO:0000313" key="5">
    <source>
        <dbReference type="EMBL" id="GAQ16919.1"/>
    </source>
</evidence>
<evidence type="ECO:0000256" key="3">
    <source>
        <dbReference type="ARBA" id="ARBA00022729"/>
    </source>
</evidence>
<dbReference type="Pfam" id="PF01547">
    <property type="entry name" value="SBP_bac_1"/>
    <property type="match status" value="1"/>
</dbReference>
<dbReference type="SUPFAM" id="SSF53850">
    <property type="entry name" value="Periplasmic binding protein-like II"/>
    <property type="match status" value="1"/>
</dbReference>
<evidence type="ECO:0000256" key="2">
    <source>
        <dbReference type="ARBA" id="ARBA00022448"/>
    </source>
</evidence>
<evidence type="ECO:0000256" key="1">
    <source>
        <dbReference type="ARBA" id="ARBA00008520"/>
    </source>
</evidence>